<sequence length="68" mass="7233">MHQATVAKDKNAPASLSLPQCGELLHYAIDRLSIEGTGSLSPHDRARLASAAAILKQICEALEEHAGR</sequence>
<comment type="caution">
    <text evidence="1">The sequence shown here is derived from an EMBL/GenBank/DDBJ whole genome shotgun (WGS) entry which is preliminary data.</text>
</comment>
<dbReference type="AlphaFoldDB" id="A0A8E2W9Q8"/>
<evidence type="ECO:0008006" key="3">
    <source>
        <dbReference type="Google" id="ProtNLM"/>
    </source>
</evidence>
<proteinExistence type="predicted"/>
<organism evidence="1 2">
    <name type="scientific">Rhizobium loti</name>
    <name type="common">Mesorhizobium loti</name>
    <dbReference type="NCBI Taxonomy" id="381"/>
    <lineage>
        <taxon>Bacteria</taxon>
        <taxon>Pseudomonadati</taxon>
        <taxon>Pseudomonadota</taxon>
        <taxon>Alphaproteobacteria</taxon>
        <taxon>Hyphomicrobiales</taxon>
        <taxon>Phyllobacteriaceae</taxon>
        <taxon>Mesorhizobium</taxon>
    </lineage>
</organism>
<evidence type="ECO:0000313" key="2">
    <source>
        <dbReference type="Proteomes" id="UP000245631"/>
    </source>
</evidence>
<name>A0A8E2W9Q8_RHILI</name>
<dbReference type="RefSeq" id="WP_109668826.1">
    <property type="nucleotide sequence ID" value="NZ_QGGH01000007.1"/>
</dbReference>
<reference evidence="1 2" key="1">
    <citation type="submission" date="2018-05" db="EMBL/GenBank/DDBJ databases">
        <title>Genomic Encyclopedia of Type Strains, Phase IV (KMG-IV): sequencing the most valuable type-strain genomes for metagenomic binning, comparative biology and taxonomic classification.</title>
        <authorList>
            <person name="Goeker M."/>
        </authorList>
    </citation>
    <scope>NUCLEOTIDE SEQUENCE [LARGE SCALE GENOMIC DNA]</scope>
    <source>
        <strain evidence="1 2">DSM 2626</strain>
    </source>
</reference>
<gene>
    <name evidence="1" type="ORF">C8D77_107185</name>
</gene>
<dbReference type="EMBL" id="QGGH01000007">
    <property type="protein sequence ID" value="PWJ89540.1"/>
    <property type="molecule type" value="Genomic_DNA"/>
</dbReference>
<dbReference type="Proteomes" id="UP000245631">
    <property type="component" value="Unassembled WGS sequence"/>
</dbReference>
<accession>A0A8E2W9Q8</accession>
<dbReference type="GeneID" id="61054156"/>
<evidence type="ECO:0000313" key="1">
    <source>
        <dbReference type="EMBL" id="PWJ89540.1"/>
    </source>
</evidence>
<protein>
    <recommendedName>
        <fullName evidence="3">DUF3077 domain-containing protein</fullName>
    </recommendedName>
</protein>